<comment type="similarity">
    <text evidence="2">Belongs to the binding-protein-dependent transport system permease family. FecCD subfamily.</text>
</comment>
<evidence type="ECO:0000313" key="9">
    <source>
        <dbReference type="EMBL" id="SUM73960.1"/>
    </source>
</evidence>
<protein>
    <submittedName>
        <fullName evidence="9">Iron(III) ABC transporter permease</fullName>
    </submittedName>
</protein>
<dbReference type="InterPro" id="IPR000522">
    <property type="entry name" value="ABC_transptr_permease_BtuC"/>
</dbReference>
<dbReference type="Gene3D" id="1.10.3470.10">
    <property type="entry name" value="ABC transporter involved in vitamin B12 uptake, BtuC"/>
    <property type="match status" value="1"/>
</dbReference>
<evidence type="ECO:0000256" key="3">
    <source>
        <dbReference type="ARBA" id="ARBA00022448"/>
    </source>
</evidence>
<feature type="transmembrane region" description="Helical" evidence="8">
    <location>
        <begin position="6"/>
        <end position="23"/>
    </location>
</feature>
<comment type="subcellular location">
    <subcellularLocation>
        <location evidence="1">Cell membrane</location>
        <topology evidence="1">Multi-pass membrane protein</topology>
    </subcellularLocation>
</comment>
<dbReference type="GO" id="GO:0033214">
    <property type="term" value="P:siderophore-iron import into cell"/>
    <property type="evidence" value="ECO:0007669"/>
    <property type="project" value="TreeGrafter"/>
</dbReference>
<keyword evidence="5 8" id="KW-0812">Transmembrane</keyword>
<name>A0A380H9T9_9STAP</name>
<dbReference type="PANTHER" id="PTHR30472">
    <property type="entry name" value="FERRIC ENTEROBACTIN TRANSPORT SYSTEM PERMEASE PROTEIN"/>
    <property type="match status" value="1"/>
</dbReference>
<dbReference type="GO" id="GO:0005886">
    <property type="term" value="C:plasma membrane"/>
    <property type="evidence" value="ECO:0007669"/>
    <property type="project" value="UniProtKB-SubCell"/>
</dbReference>
<sequence length="185" mass="20123">MLILLGLMIGALLNSLLYLLVLISPRKMNSIANYLFGGFASAEYHDVMIIAVISCIGVMILFSMQKGIKLLQVGELKSQSLGLNVQSVTYIVLIIASIMTAVVVAYVGIIGFIGMIIPQLIRRFYCHYHLGILMLLNILIGGVIMLMADFIGGTILQPIQIPASIIIALLGVPVLFYILITQSKV</sequence>
<evidence type="ECO:0000256" key="1">
    <source>
        <dbReference type="ARBA" id="ARBA00004651"/>
    </source>
</evidence>
<reference evidence="9 10" key="1">
    <citation type="submission" date="2018-06" db="EMBL/GenBank/DDBJ databases">
        <authorList>
            <consortium name="Pathogen Informatics"/>
            <person name="Doyle S."/>
        </authorList>
    </citation>
    <scope>NUCLEOTIDE SEQUENCE [LARGE SCALE GENOMIC DNA]</scope>
    <source>
        <strain evidence="9 10">NCTC11807</strain>
    </source>
</reference>
<feature type="transmembrane region" description="Helical" evidence="8">
    <location>
        <begin position="88"/>
        <end position="116"/>
    </location>
</feature>
<dbReference type="InterPro" id="IPR037294">
    <property type="entry name" value="ABC_BtuC-like"/>
</dbReference>
<keyword evidence="6 8" id="KW-1133">Transmembrane helix</keyword>
<dbReference type="PANTHER" id="PTHR30472:SF25">
    <property type="entry name" value="ABC TRANSPORTER PERMEASE PROTEIN MJ0876-RELATED"/>
    <property type="match status" value="1"/>
</dbReference>
<evidence type="ECO:0000313" key="10">
    <source>
        <dbReference type="Proteomes" id="UP000255425"/>
    </source>
</evidence>
<keyword evidence="10" id="KW-1185">Reference proteome</keyword>
<accession>A0A380H9T9</accession>
<feature type="transmembrane region" description="Helical" evidence="8">
    <location>
        <begin position="159"/>
        <end position="180"/>
    </location>
</feature>
<feature type="transmembrane region" description="Helical" evidence="8">
    <location>
        <begin position="44"/>
        <end position="68"/>
    </location>
</feature>
<evidence type="ECO:0000256" key="7">
    <source>
        <dbReference type="ARBA" id="ARBA00023136"/>
    </source>
</evidence>
<gene>
    <name evidence="9" type="primary">yfhA</name>
    <name evidence="9" type="ORF">NCTC11807_02377</name>
</gene>
<keyword evidence="3" id="KW-0813">Transport</keyword>
<dbReference type="Pfam" id="PF01032">
    <property type="entry name" value="FecCD"/>
    <property type="match status" value="1"/>
</dbReference>
<keyword evidence="7 8" id="KW-0472">Membrane</keyword>
<evidence type="ECO:0000256" key="8">
    <source>
        <dbReference type="SAM" id="Phobius"/>
    </source>
</evidence>
<evidence type="ECO:0000256" key="2">
    <source>
        <dbReference type="ARBA" id="ARBA00007935"/>
    </source>
</evidence>
<dbReference type="AlphaFoldDB" id="A0A380H9T9"/>
<evidence type="ECO:0000256" key="6">
    <source>
        <dbReference type="ARBA" id="ARBA00022989"/>
    </source>
</evidence>
<evidence type="ECO:0000256" key="5">
    <source>
        <dbReference type="ARBA" id="ARBA00022692"/>
    </source>
</evidence>
<dbReference type="EMBL" id="UHDZ01000001">
    <property type="protein sequence ID" value="SUM73960.1"/>
    <property type="molecule type" value="Genomic_DNA"/>
</dbReference>
<dbReference type="SUPFAM" id="SSF81345">
    <property type="entry name" value="ABC transporter involved in vitamin B12 uptake, BtuC"/>
    <property type="match status" value="1"/>
</dbReference>
<evidence type="ECO:0000256" key="4">
    <source>
        <dbReference type="ARBA" id="ARBA00022475"/>
    </source>
</evidence>
<keyword evidence="4" id="KW-1003">Cell membrane</keyword>
<dbReference type="Proteomes" id="UP000255425">
    <property type="component" value="Unassembled WGS sequence"/>
</dbReference>
<organism evidence="9 10">
    <name type="scientific">Staphylococcus saccharolyticus</name>
    <dbReference type="NCBI Taxonomy" id="33028"/>
    <lineage>
        <taxon>Bacteria</taxon>
        <taxon>Bacillati</taxon>
        <taxon>Bacillota</taxon>
        <taxon>Bacilli</taxon>
        <taxon>Bacillales</taxon>
        <taxon>Staphylococcaceae</taxon>
        <taxon>Staphylococcus</taxon>
    </lineage>
</organism>
<proteinExistence type="inferred from homology"/>
<dbReference type="GO" id="GO:0022857">
    <property type="term" value="F:transmembrane transporter activity"/>
    <property type="evidence" value="ECO:0007669"/>
    <property type="project" value="InterPro"/>
</dbReference>
<feature type="transmembrane region" description="Helical" evidence="8">
    <location>
        <begin position="128"/>
        <end position="147"/>
    </location>
</feature>